<dbReference type="InterPro" id="IPR027463">
    <property type="entry name" value="AcrB_DN_DC_subdom"/>
</dbReference>
<dbReference type="KEGG" id="ful:C4N20_10670"/>
<organism evidence="2 3">
    <name type="scientific">Fusobacterium ulcerans</name>
    <dbReference type="NCBI Taxonomy" id="861"/>
    <lineage>
        <taxon>Bacteria</taxon>
        <taxon>Fusobacteriati</taxon>
        <taxon>Fusobacteriota</taxon>
        <taxon>Fusobacteriia</taxon>
        <taxon>Fusobacteriales</taxon>
        <taxon>Fusobacteriaceae</taxon>
        <taxon>Fusobacterium</taxon>
    </lineage>
</organism>
<dbReference type="PRINTS" id="PR00702">
    <property type="entry name" value="ACRIFLAVINRP"/>
</dbReference>
<feature type="transmembrane region" description="Helical" evidence="1">
    <location>
        <begin position="863"/>
        <end position="887"/>
    </location>
</feature>
<proteinExistence type="predicted"/>
<feature type="transmembrane region" description="Helical" evidence="1">
    <location>
        <begin position="837"/>
        <end position="856"/>
    </location>
</feature>
<dbReference type="RefSeq" id="WP_005976183.1">
    <property type="nucleotide sequence ID" value="NZ_BAABXY010000001.1"/>
</dbReference>
<dbReference type="EMBL" id="LS483487">
    <property type="protein sequence ID" value="SQJ00386.1"/>
    <property type="molecule type" value="Genomic_DNA"/>
</dbReference>
<feature type="transmembrane region" description="Helical" evidence="1">
    <location>
        <begin position="429"/>
        <end position="449"/>
    </location>
</feature>
<feature type="transmembrane region" description="Helical" evidence="1">
    <location>
        <begin position="331"/>
        <end position="350"/>
    </location>
</feature>
<dbReference type="SUPFAM" id="SSF82714">
    <property type="entry name" value="Multidrug efflux transporter AcrB TolC docking domain, DN and DC subdomains"/>
    <property type="match status" value="2"/>
</dbReference>
<feature type="transmembrane region" description="Helical" evidence="1">
    <location>
        <begin position="461"/>
        <end position="484"/>
    </location>
</feature>
<dbReference type="Gene3D" id="3.30.70.1430">
    <property type="entry name" value="Multidrug efflux transporter AcrB pore domain"/>
    <property type="match status" value="2"/>
</dbReference>
<keyword evidence="1" id="KW-0812">Transmembrane</keyword>
<dbReference type="SUPFAM" id="SSF82693">
    <property type="entry name" value="Multidrug efflux transporter AcrB pore domain, PN1, PN2, PC1 and PC2 subdomains"/>
    <property type="match status" value="3"/>
</dbReference>
<dbReference type="Gene3D" id="3.30.2090.10">
    <property type="entry name" value="Multidrug efflux transporter AcrB TolC docking domain, DN and DC subdomains"/>
    <property type="match status" value="2"/>
</dbReference>
<dbReference type="GO" id="GO:0042910">
    <property type="term" value="F:xenobiotic transmembrane transporter activity"/>
    <property type="evidence" value="ECO:0007669"/>
    <property type="project" value="TreeGrafter"/>
</dbReference>
<dbReference type="Gene3D" id="3.30.70.1440">
    <property type="entry name" value="Multidrug efflux transporter AcrB pore domain"/>
    <property type="match status" value="1"/>
</dbReference>
<evidence type="ECO:0000313" key="3">
    <source>
        <dbReference type="Proteomes" id="UP000249008"/>
    </source>
</evidence>
<evidence type="ECO:0000313" key="2">
    <source>
        <dbReference type="EMBL" id="SQJ00386.1"/>
    </source>
</evidence>
<feature type="transmembrane region" description="Helical" evidence="1">
    <location>
        <begin position="383"/>
        <end position="408"/>
    </location>
</feature>
<reference evidence="2 3" key="1">
    <citation type="submission" date="2018-06" db="EMBL/GenBank/DDBJ databases">
        <authorList>
            <consortium name="Pathogen Informatics"/>
            <person name="Doyle S."/>
        </authorList>
    </citation>
    <scope>NUCLEOTIDE SEQUENCE [LARGE SCALE GENOMIC DNA]</scope>
    <source>
        <strain evidence="2 3">NCTC12112</strain>
    </source>
</reference>
<feature type="transmembrane region" description="Helical" evidence="1">
    <location>
        <begin position="938"/>
        <end position="958"/>
    </location>
</feature>
<name>A0AAX2J7M6_9FUSO</name>
<feature type="transmembrane region" description="Helical" evidence="1">
    <location>
        <begin position="357"/>
        <end position="377"/>
    </location>
</feature>
<feature type="transmembrane region" description="Helical" evidence="1">
    <location>
        <begin position="522"/>
        <end position="541"/>
    </location>
</feature>
<dbReference type="SUPFAM" id="SSF82866">
    <property type="entry name" value="Multidrug efflux transporter AcrB transmembrane domain"/>
    <property type="match status" value="2"/>
</dbReference>
<accession>A0AAX2J7M6</accession>
<dbReference type="Pfam" id="PF00873">
    <property type="entry name" value="ACR_tran"/>
    <property type="match status" value="1"/>
</dbReference>
<gene>
    <name evidence="2" type="primary">swrC_1</name>
    <name evidence="2" type="ORF">NCTC12112_00690</name>
</gene>
<feature type="transmembrane region" description="Helical" evidence="1">
    <location>
        <begin position="970"/>
        <end position="996"/>
    </location>
</feature>
<keyword evidence="1" id="KW-0472">Membrane</keyword>
<dbReference type="PANTHER" id="PTHR32063:SF0">
    <property type="entry name" value="SWARMING MOTILITY PROTEIN SWRC"/>
    <property type="match status" value="1"/>
</dbReference>
<dbReference type="Gene3D" id="1.20.1640.10">
    <property type="entry name" value="Multidrug efflux transporter AcrB transmembrane domain"/>
    <property type="match status" value="2"/>
</dbReference>
<keyword evidence="1" id="KW-1133">Transmembrane helix</keyword>
<feature type="transmembrane region" description="Helical" evidence="1">
    <location>
        <begin position="12"/>
        <end position="32"/>
    </location>
</feature>
<dbReference type="Gene3D" id="3.30.70.1320">
    <property type="entry name" value="Multidrug efflux transporter AcrB pore domain like"/>
    <property type="match status" value="1"/>
</dbReference>
<evidence type="ECO:0000256" key="1">
    <source>
        <dbReference type="SAM" id="Phobius"/>
    </source>
</evidence>
<sequence>MTLAGLSIRRPVATTMVMISVMFIGLMAMFSMKSELLPNMNIPVVTVRTTWQGAVAEDVETQVTKKIEEILPNVEGIDKIESTSTYGQSTIVVKFDYGVNADEKVTEIQRELSKITNDLPSAADTPIAKKVEAGTGNLTLVIMMSAPNKTELSSFVEEYLKPKFESLPGIGQVNVFGNPDKQLQIQIDSDKLAAYDLSPMELYDMIRVSSLNVPLGTISTGSKDVIVRFMGELNYIDTFKDMILKSNGNTLRLKDVANVVLTTEDPDDISYLSGKESIAVIVEKSSDGSTIDLNKRALEALESLESIMPPETVYNVLLDTSIDINQSISNVSGTAVQGLILATIVLYLFLKNIRATLLVSAALPVAVIFTFAFLALNGTSLNLISLMGLSIGVGMLTDNSVVVVDNIYRHMTELKSPVMEASDNATTEVAMSVIASALTTMVVFIPILFIPGIAREIFRDLAYSIIFSNLAAIIVSLTLIPMLASRFLTNKADITKEGKIFGTVKSNYLKLINWAVDHRGKTVGITVLVFVISMVTVPRFLKMEFMPKQDQGRYSIVAELGKGLDLEKSKAIAKEIEDIVINEPNTQSYFTIVQKDSFSINVDIGKKDTRKTSVFDIITKLRPIVEKIPDTRTNLSEDFAMGSQQRDVQFDIVGSNLNEIKEVGAKVLAEIKNYPGAVDVKSTLDPGNVEARVVLDRDKIKSYGINPSVIAQTLSYSVLGGDRGDTVTVKTGVEEIDVMVRLPKEKRNDINALKNLNIKIDSGKFIKLSDVADIVMAEGSSEINKTDRIYSVTVSANDGGVGMKAIQDKLVEAYENTNPPKSVDYRWGGNSENLSDATSQLGFALGISIFLIYALLAAQFENFVLPVIIIGSIPLALVGIVWGLLLTGQPVDIMVMIGVILLAGVVVNNAIVLIDFIKMTRERGSERQEAVIESCRTRLRPILMTTMTTVLGMLPLSLGLGEGSEIYRGMAITVMFGLTFSTLLTLVVIPILYTLIEDMNNAILKFLKKVYNKVMDLLPKKLSGRD</sequence>
<feature type="transmembrane region" description="Helical" evidence="1">
    <location>
        <begin position="893"/>
        <end position="917"/>
    </location>
</feature>
<dbReference type="GO" id="GO:0005886">
    <property type="term" value="C:plasma membrane"/>
    <property type="evidence" value="ECO:0007669"/>
    <property type="project" value="TreeGrafter"/>
</dbReference>
<protein>
    <submittedName>
        <fullName evidence="2">Swarming motility protein SwrC</fullName>
    </submittedName>
</protein>
<dbReference type="GeneID" id="78455277"/>
<dbReference type="InterPro" id="IPR001036">
    <property type="entry name" value="Acrflvin-R"/>
</dbReference>
<dbReference type="AlphaFoldDB" id="A0AAX2J7M6"/>
<dbReference type="PANTHER" id="PTHR32063">
    <property type="match status" value="1"/>
</dbReference>
<dbReference type="Proteomes" id="UP000249008">
    <property type="component" value="Chromosome 1"/>
</dbReference>